<dbReference type="AlphaFoldDB" id="A0A521DJW4"/>
<reference evidence="1 2" key="1">
    <citation type="submission" date="2017-05" db="EMBL/GenBank/DDBJ databases">
        <authorList>
            <person name="Varghese N."/>
            <person name="Submissions S."/>
        </authorList>
    </citation>
    <scope>NUCLEOTIDE SEQUENCE [LARGE SCALE GENOMIC DNA]</scope>
    <source>
        <strain evidence="1 2">DSM 29506</strain>
    </source>
</reference>
<accession>A0A521DJW4</accession>
<evidence type="ECO:0000313" key="2">
    <source>
        <dbReference type="Proteomes" id="UP000316030"/>
    </source>
</evidence>
<gene>
    <name evidence="1" type="ORF">SAMN06265173_11152</name>
</gene>
<sequence>MSRTEWHILREDGALTLARRLPVRFDLSVEAVLPRCGKQRLAVQVRQDMWRLLQRLPGFSPVVRVEEVGQGLRVIAGGQVARKPFPKAECEAKLREMLTDGKNRSRWVAYGRRVCYE</sequence>
<dbReference type="Proteomes" id="UP000316030">
    <property type="component" value="Unassembled WGS sequence"/>
</dbReference>
<organism evidence="1 2">
    <name type="scientific">Thalassovita litoralis</name>
    <dbReference type="NCBI Taxonomy" id="1010611"/>
    <lineage>
        <taxon>Bacteria</taxon>
        <taxon>Pseudomonadati</taxon>
        <taxon>Pseudomonadota</taxon>
        <taxon>Alphaproteobacteria</taxon>
        <taxon>Rhodobacterales</taxon>
        <taxon>Roseobacteraceae</taxon>
        <taxon>Thalassovita</taxon>
    </lineage>
</organism>
<proteinExistence type="predicted"/>
<dbReference type="OrthoDB" id="7658483at2"/>
<protein>
    <submittedName>
        <fullName evidence="1">Uncharacterized protein</fullName>
    </submittedName>
</protein>
<name>A0A521DJW4_9RHOB</name>
<dbReference type="EMBL" id="FXTO01000011">
    <property type="protein sequence ID" value="SMO71987.1"/>
    <property type="molecule type" value="Genomic_DNA"/>
</dbReference>
<evidence type="ECO:0000313" key="1">
    <source>
        <dbReference type="EMBL" id="SMO71987.1"/>
    </source>
</evidence>
<keyword evidence="2" id="KW-1185">Reference proteome</keyword>
<dbReference type="RefSeq" id="WP_142493335.1">
    <property type="nucleotide sequence ID" value="NZ_FXTO01000011.1"/>
</dbReference>